<evidence type="ECO:0000313" key="1">
    <source>
        <dbReference type="EMBL" id="MPC40376.1"/>
    </source>
</evidence>
<accession>A0A5B7F4T5</accession>
<dbReference type="EMBL" id="VSRR010004669">
    <property type="protein sequence ID" value="MPC40376.1"/>
    <property type="molecule type" value="Genomic_DNA"/>
</dbReference>
<protein>
    <submittedName>
        <fullName evidence="1">Uncharacterized protein</fullName>
    </submittedName>
</protein>
<gene>
    <name evidence="1" type="ORF">E2C01_033931</name>
</gene>
<evidence type="ECO:0000313" key="2">
    <source>
        <dbReference type="Proteomes" id="UP000324222"/>
    </source>
</evidence>
<organism evidence="1 2">
    <name type="scientific">Portunus trituberculatus</name>
    <name type="common">Swimming crab</name>
    <name type="synonym">Neptunus trituberculatus</name>
    <dbReference type="NCBI Taxonomy" id="210409"/>
    <lineage>
        <taxon>Eukaryota</taxon>
        <taxon>Metazoa</taxon>
        <taxon>Ecdysozoa</taxon>
        <taxon>Arthropoda</taxon>
        <taxon>Crustacea</taxon>
        <taxon>Multicrustacea</taxon>
        <taxon>Malacostraca</taxon>
        <taxon>Eumalacostraca</taxon>
        <taxon>Eucarida</taxon>
        <taxon>Decapoda</taxon>
        <taxon>Pleocyemata</taxon>
        <taxon>Brachyura</taxon>
        <taxon>Eubrachyura</taxon>
        <taxon>Portunoidea</taxon>
        <taxon>Portunidae</taxon>
        <taxon>Portuninae</taxon>
        <taxon>Portunus</taxon>
    </lineage>
</organism>
<dbReference type="Proteomes" id="UP000324222">
    <property type="component" value="Unassembled WGS sequence"/>
</dbReference>
<keyword evidence="2" id="KW-1185">Reference proteome</keyword>
<reference evidence="1 2" key="1">
    <citation type="submission" date="2019-05" db="EMBL/GenBank/DDBJ databases">
        <title>Another draft genome of Portunus trituberculatus and its Hox gene families provides insights of decapod evolution.</title>
        <authorList>
            <person name="Jeong J.-H."/>
            <person name="Song I."/>
            <person name="Kim S."/>
            <person name="Choi T."/>
            <person name="Kim D."/>
            <person name="Ryu S."/>
            <person name="Kim W."/>
        </authorList>
    </citation>
    <scope>NUCLEOTIDE SEQUENCE [LARGE SCALE GENOMIC DNA]</scope>
    <source>
        <tissue evidence="1">Muscle</tissue>
    </source>
</reference>
<sequence length="148" mass="16460">MVRLWQLWSRGSLSPRNGPLYPRLLMAWLPQLVPSGLRLVMLLVPDTLRRLRPLLFRPLLLLRQVVPFALEDSSVAILGAIGDLARDAVEVPLQAGASLQWHWQEDPPLSSAPVEFPVYREGLDCHLALEAMVSEMPVKGAIEPVGLS</sequence>
<comment type="caution">
    <text evidence="1">The sequence shown here is derived from an EMBL/GenBank/DDBJ whole genome shotgun (WGS) entry which is preliminary data.</text>
</comment>
<name>A0A5B7F4T5_PORTR</name>
<proteinExistence type="predicted"/>
<dbReference type="AlphaFoldDB" id="A0A5B7F4T5"/>